<dbReference type="AlphaFoldDB" id="A0A0E2H7X0"/>
<evidence type="ECO:0000313" key="2">
    <source>
        <dbReference type="Proteomes" id="UP000013085"/>
    </source>
</evidence>
<comment type="caution">
    <text evidence="1">The sequence shown here is derived from an EMBL/GenBank/DDBJ whole genome shotgun (WGS) entry which is preliminary data.</text>
</comment>
<evidence type="ECO:0000313" key="1">
    <source>
        <dbReference type="EMBL" id="ENZ12396.1"/>
    </source>
</evidence>
<protein>
    <submittedName>
        <fullName evidence="1">Uncharacterized protein</fullName>
    </submittedName>
</protein>
<dbReference type="EMBL" id="AGYR01000039">
    <property type="protein sequence ID" value="ENZ12396.1"/>
    <property type="molecule type" value="Genomic_DNA"/>
</dbReference>
<dbReference type="RefSeq" id="WP_002593634.1">
    <property type="nucleotide sequence ID" value="NZ_KB850979.1"/>
</dbReference>
<dbReference type="HOGENOM" id="CLU_1544939_0_0_9"/>
<dbReference type="Proteomes" id="UP000013085">
    <property type="component" value="Unassembled WGS sequence"/>
</dbReference>
<gene>
    <name evidence="1" type="ORF">HMPREF1090_03522</name>
</gene>
<accession>A0A0E2H7X0</accession>
<reference evidence="1 2" key="1">
    <citation type="submission" date="2013-01" db="EMBL/GenBank/DDBJ databases">
        <title>The Genome Sequence of Clostridium clostridioforme 90A8.</title>
        <authorList>
            <consortium name="The Broad Institute Genome Sequencing Platform"/>
            <person name="Earl A."/>
            <person name="Ward D."/>
            <person name="Feldgarden M."/>
            <person name="Gevers D."/>
            <person name="Courvalin P."/>
            <person name="Lambert T."/>
            <person name="Walker B."/>
            <person name="Young S.K."/>
            <person name="Zeng Q."/>
            <person name="Gargeya S."/>
            <person name="Fitzgerald M."/>
            <person name="Haas B."/>
            <person name="Abouelleil A."/>
            <person name="Alvarado L."/>
            <person name="Arachchi H.M."/>
            <person name="Berlin A.M."/>
            <person name="Chapman S.B."/>
            <person name="Dewar J."/>
            <person name="Goldberg J."/>
            <person name="Griggs A."/>
            <person name="Gujja S."/>
            <person name="Hansen M."/>
            <person name="Howarth C."/>
            <person name="Imamovic A."/>
            <person name="Larimer J."/>
            <person name="McCowan C."/>
            <person name="Murphy C."/>
            <person name="Neiman D."/>
            <person name="Pearson M."/>
            <person name="Priest M."/>
            <person name="Roberts A."/>
            <person name="Saif S."/>
            <person name="Shea T."/>
            <person name="Sisk P."/>
            <person name="Sykes S."/>
            <person name="Wortman J."/>
            <person name="Nusbaum C."/>
            <person name="Birren B."/>
        </authorList>
    </citation>
    <scope>NUCLEOTIDE SEQUENCE [LARGE SCALE GENOMIC DNA]</scope>
    <source>
        <strain evidence="1 2">90A8</strain>
    </source>
</reference>
<proteinExistence type="predicted"/>
<name>A0A0E2H7X0_9FIRM</name>
<organism evidence="1 2">
    <name type="scientific">[Clostridium] clostridioforme 90A8</name>
    <dbReference type="NCBI Taxonomy" id="999408"/>
    <lineage>
        <taxon>Bacteria</taxon>
        <taxon>Bacillati</taxon>
        <taxon>Bacillota</taxon>
        <taxon>Clostridia</taxon>
        <taxon>Lachnospirales</taxon>
        <taxon>Lachnospiraceae</taxon>
        <taxon>Enterocloster</taxon>
    </lineage>
</organism>
<sequence length="173" mass="19087">MLIKVQFLKGDKPSGRAYTYHSDVLVKVGDKVQINSSAKGIVTEIDVPEEEVAAFADKVKSIMGLVESVNAVVKNWSLFASTDTGFAAPELLHMHLQGNVYGRQGFCDGDPINTSRIVGIEDVGDHKVIITRTGSKYSVYPEDVDSDCEKQFPRYYERLRIIKESEAGNEGTV</sequence>
<dbReference type="PATRIC" id="fig|999408.3.peg.3799"/>